<keyword evidence="1" id="KW-0238">DNA-binding</keyword>
<dbReference type="AlphaFoldDB" id="A0A0F9M199"/>
<comment type="caution">
    <text evidence="3">The sequence shown here is derived from an EMBL/GenBank/DDBJ whole genome shotgun (WGS) entry which is preliminary data.</text>
</comment>
<dbReference type="PROSITE" id="PS51755">
    <property type="entry name" value="OMPR_PHOB"/>
    <property type="match status" value="1"/>
</dbReference>
<dbReference type="CDD" id="cd00383">
    <property type="entry name" value="trans_reg_C"/>
    <property type="match status" value="1"/>
</dbReference>
<dbReference type="InterPro" id="IPR036388">
    <property type="entry name" value="WH-like_DNA-bd_sf"/>
</dbReference>
<proteinExistence type="predicted"/>
<feature type="domain" description="OmpR/PhoB-type" evidence="2">
    <location>
        <begin position="1"/>
        <end position="79"/>
    </location>
</feature>
<reference evidence="3" key="1">
    <citation type="journal article" date="2015" name="Nature">
        <title>Complex archaea that bridge the gap between prokaryotes and eukaryotes.</title>
        <authorList>
            <person name="Spang A."/>
            <person name="Saw J.H."/>
            <person name="Jorgensen S.L."/>
            <person name="Zaremba-Niedzwiedzka K."/>
            <person name="Martijn J."/>
            <person name="Lind A.E."/>
            <person name="van Eijk R."/>
            <person name="Schleper C."/>
            <person name="Guy L."/>
            <person name="Ettema T.J."/>
        </authorList>
    </citation>
    <scope>NUCLEOTIDE SEQUENCE</scope>
</reference>
<dbReference type="InterPro" id="IPR001867">
    <property type="entry name" value="OmpR/PhoB-type_DNA-bd"/>
</dbReference>
<dbReference type="GO" id="GO:0003677">
    <property type="term" value="F:DNA binding"/>
    <property type="evidence" value="ECO:0007669"/>
    <property type="project" value="UniProtKB-KW"/>
</dbReference>
<dbReference type="GO" id="GO:0006355">
    <property type="term" value="P:regulation of DNA-templated transcription"/>
    <property type="evidence" value="ECO:0007669"/>
    <property type="project" value="InterPro"/>
</dbReference>
<dbReference type="SUPFAM" id="SSF46894">
    <property type="entry name" value="C-terminal effector domain of the bipartite response regulators"/>
    <property type="match status" value="1"/>
</dbReference>
<gene>
    <name evidence="3" type="ORF">LCGC14_1148120</name>
</gene>
<dbReference type="Gene3D" id="1.10.10.10">
    <property type="entry name" value="Winged helix-like DNA-binding domain superfamily/Winged helix DNA-binding domain"/>
    <property type="match status" value="1"/>
</dbReference>
<organism evidence="3">
    <name type="scientific">marine sediment metagenome</name>
    <dbReference type="NCBI Taxonomy" id="412755"/>
    <lineage>
        <taxon>unclassified sequences</taxon>
        <taxon>metagenomes</taxon>
        <taxon>ecological metagenomes</taxon>
    </lineage>
</organism>
<dbReference type="Pfam" id="PF00486">
    <property type="entry name" value="Trans_reg_C"/>
    <property type="match status" value="1"/>
</dbReference>
<sequence>MTQLNPIDLPTLTPIEFKLLQRLTDSVGEYVSSRELLTAAWDSDYTTLSLVKWHMSRLRVKIGSKKITTRYGFGYILLESISTKNILWEVAHNCKEHEPIEDSIADGTAICKNCSIEIMSRKAGR</sequence>
<name>A0A0F9M199_9ZZZZ</name>
<dbReference type="InterPro" id="IPR016032">
    <property type="entry name" value="Sig_transdc_resp-reg_C-effctor"/>
</dbReference>
<dbReference type="SMART" id="SM00862">
    <property type="entry name" value="Trans_reg_C"/>
    <property type="match status" value="1"/>
</dbReference>
<evidence type="ECO:0000259" key="2">
    <source>
        <dbReference type="PROSITE" id="PS51755"/>
    </source>
</evidence>
<evidence type="ECO:0000256" key="1">
    <source>
        <dbReference type="ARBA" id="ARBA00023125"/>
    </source>
</evidence>
<protein>
    <recommendedName>
        <fullName evidence="2">OmpR/PhoB-type domain-containing protein</fullName>
    </recommendedName>
</protein>
<dbReference type="EMBL" id="LAZR01005499">
    <property type="protein sequence ID" value="KKM99413.1"/>
    <property type="molecule type" value="Genomic_DNA"/>
</dbReference>
<evidence type="ECO:0000313" key="3">
    <source>
        <dbReference type="EMBL" id="KKM99413.1"/>
    </source>
</evidence>
<dbReference type="GO" id="GO:0000160">
    <property type="term" value="P:phosphorelay signal transduction system"/>
    <property type="evidence" value="ECO:0007669"/>
    <property type="project" value="InterPro"/>
</dbReference>
<accession>A0A0F9M199</accession>